<organism evidence="1 2">
    <name type="scientific">Mycena citricolor</name>
    <dbReference type="NCBI Taxonomy" id="2018698"/>
    <lineage>
        <taxon>Eukaryota</taxon>
        <taxon>Fungi</taxon>
        <taxon>Dikarya</taxon>
        <taxon>Basidiomycota</taxon>
        <taxon>Agaricomycotina</taxon>
        <taxon>Agaricomycetes</taxon>
        <taxon>Agaricomycetidae</taxon>
        <taxon>Agaricales</taxon>
        <taxon>Marasmiineae</taxon>
        <taxon>Mycenaceae</taxon>
        <taxon>Mycena</taxon>
    </lineage>
</organism>
<dbReference type="Proteomes" id="UP001295794">
    <property type="component" value="Unassembled WGS sequence"/>
</dbReference>
<keyword evidence="2" id="KW-1185">Reference proteome</keyword>
<sequence length="90" mass="10072">MNPTICIKYLHAIPDRSESLFLRETASTRTVLTCSVCFAFRRENAACCYEDDNSSIEAAGIHERFPNFARHCRNLLLDSLGSGCSLRPST</sequence>
<protein>
    <submittedName>
        <fullName evidence="1">Uncharacterized protein</fullName>
    </submittedName>
</protein>
<gene>
    <name evidence="1" type="ORF">MYCIT1_LOCUS31809</name>
</gene>
<evidence type="ECO:0000313" key="2">
    <source>
        <dbReference type="Proteomes" id="UP001295794"/>
    </source>
</evidence>
<comment type="caution">
    <text evidence="1">The sequence shown here is derived from an EMBL/GenBank/DDBJ whole genome shotgun (WGS) entry which is preliminary data.</text>
</comment>
<dbReference type="EMBL" id="CAVNYO010000441">
    <property type="protein sequence ID" value="CAK5281002.1"/>
    <property type="molecule type" value="Genomic_DNA"/>
</dbReference>
<accession>A0AAD2HS46</accession>
<name>A0AAD2HS46_9AGAR</name>
<dbReference type="AlphaFoldDB" id="A0AAD2HS46"/>
<reference evidence="1" key="1">
    <citation type="submission" date="2023-11" db="EMBL/GenBank/DDBJ databases">
        <authorList>
            <person name="De Vega J J."/>
            <person name="De Vega J J."/>
        </authorList>
    </citation>
    <scope>NUCLEOTIDE SEQUENCE</scope>
</reference>
<proteinExistence type="predicted"/>
<evidence type="ECO:0000313" key="1">
    <source>
        <dbReference type="EMBL" id="CAK5281002.1"/>
    </source>
</evidence>